<accession>A0A0S4KWR5</accession>
<dbReference type="InterPro" id="IPR018062">
    <property type="entry name" value="HTH_AraC-typ_CS"/>
</dbReference>
<evidence type="ECO:0000256" key="4">
    <source>
        <dbReference type="SAM" id="MobiDB-lite"/>
    </source>
</evidence>
<dbReference type="GO" id="GO:0003700">
    <property type="term" value="F:DNA-binding transcription factor activity"/>
    <property type="evidence" value="ECO:0007669"/>
    <property type="project" value="InterPro"/>
</dbReference>
<dbReference type="Pfam" id="PF12833">
    <property type="entry name" value="HTH_18"/>
    <property type="match status" value="1"/>
</dbReference>
<dbReference type="EMBL" id="LN885086">
    <property type="protein sequence ID" value="CUQ66852.1"/>
    <property type="molecule type" value="Genomic_DNA"/>
</dbReference>
<dbReference type="PROSITE" id="PS01124">
    <property type="entry name" value="HTH_ARAC_FAMILY_2"/>
    <property type="match status" value="1"/>
</dbReference>
<dbReference type="KEGG" id="nio:NITINOP_1880"/>
<evidence type="ECO:0000313" key="6">
    <source>
        <dbReference type="EMBL" id="CUQ66852.1"/>
    </source>
</evidence>
<proteinExistence type="predicted"/>
<keyword evidence="7" id="KW-1185">Reference proteome</keyword>
<dbReference type="STRING" id="1715989.NITINOP_1880"/>
<name>A0A0S4KWR5_9BACT</name>
<dbReference type="Gene3D" id="1.10.10.60">
    <property type="entry name" value="Homeodomain-like"/>
    <property type="match status" value="2"/>
</dbReference>
<keyword evidence="1" id="KW-0805">Transcription regulation</keyword>
<evidence type="ECO:0000259" key="5">
    <source>
        <dbReference type="PROSITE" id="PS01124"/>
    </source>
</evidence>
<dbReference type="Proteomes" id="UP000066284">
    <property type="component" value="Chromosome 1"/>
</dbReference>
<dbReference type="InterPro" id="IPR020449">
    <property type="entry name" value="Tscrpt_reg_AraC-type_HTH"/>
</dbReference>
<dbReference type="SMART" id="SM00342">
    <property type="entry name" value="HTH_ARAC"/>
    <property type="match status" value="1"/>
</dbReference>
<dbReference type="InterPro" id="IPR009057">
    <property type="entry name" value="Homeodomain-like_sf"/>
</dbReference>
<keyword evidence="3" id="KW-0804">Transcription</keyword>
<reference evidence="7" key="1">
    <citation type="submission" date="2015-09" db="EMBL/GenBank/DDBJ databases">
        <authorList>
            <person name="Daims H."/>
        </authorList>
    </citation>
    <scope>NUCLEOTIDE SEQUENCE [LARGE SCALE GENOMIC DNA]</scope>
</reference>
<dbReference type="PANTHER" id="PTHR43280:SF2">
    <property type="entry name" value="HTH-TYPE TRANSCRIPTIONAL REGULATOR EXSA"/>
    <property type="match status" value="1"/>
</dbReference>
<evidence type="ECO:0000256" key="2">
    <source>
        <dbReference type="ARBA" id="ARBA00023125"/>
    </source>
</evidence>
<feature type="domain" description="HTH araC/xylS-type" evidence="5">
    <location>
        <begin position="73"/>
        <end position="171"/>
    </location>
</feature>
<protein>
    <recommendedName>
        <fullName evidence="5">HTH araC/xylS-type domain-containing protein</fullName>
    </recommendedName>
</protein>
<dbReference type="GO" id="GO:0043565">
    <property type="term" value="F:sequence-specific DNA binding"/>
    <property type="evidence" value="ECO:0007669"/>
    <property type="project" value="InterPro"/>
</dbReference>
<dbReference type="AlphaFoldDB" id="A0A0S4KWR5"/>
<dbReference type="PRINTS" id="PR00032">
    <property type="entry name" value="HTHARAC"/>
</dbReference>
<evidence type="ECO:0000313" key="7">
    <source>
        <dbReference type="Proteomes" id="UP000066284"/>
    </source>
</evidence>
<evidence type="ECO:0000256" key="3">
    <source>
        <dbReference type="ARBA" id="ARBA00023163"/>
    </source>
</evidence>
<sequence>MVIMERQKRADARFDQLQTLITQLRRHAPRWADRLSSATTDREFLDVLCKLFDLSSVDRPLREEAQASNDLATRIATFLSSSLHQGPTLKTLAEWLGYSEKYCSELFRSVMGEPFSRYLARRRAEIASDLLLTTDKSIGDIAASVGFSDQFSFSHFFKRATGFSPRAFRATHARRQPSSTTKPQQSLSQ</sequence>
<dbReference type="InterPro" id="IPR018060">
    <property type="entry name" value="HTH_AraC"/>
</dbReference>
<organism evidence="6 7">
    <name type="scientific">Candidatus Nitrospira inopinata</name>
    <dbReference type="NCBI Taxonomy" id="1715989"/>
    <lineage>
        <taxon>Bacteria</taxon>
        <taxon>Pseudomonadati</taxon>
        <taxon>Nitrospirota</taxon>
        <taxon>Nitrospiria</taxon>
        <taxon>Nitrospirales</taxon>
        <taxon>Nitrospiraceae</taxon>
        <taxon>Nitrospira</taxon>
    </lineage>
</organism>
<dbReference type="SUPFAM" id="SSF46689">
    <property type="entry name" value="Homeodomain-like"/>
    <property type="match status" value="2"/>
</dbReference>
<feature type="compositionally biased region" description="Polar residues" evidence="4">
    <location>
        <begin position="176"/>
        <end position="189"/>
    </location>
</feature>
<keyword evidence="2" id="KW-0238">DNA-binding</keyword>
<feature type="region of interest" description="Disordered" evidence="4">
    <location>
        <begin position="168"/>
        <end position="189"/>
    </location>
</feature>
<dbReference type="PROSITE" id="PS00041">
    <property type="entry name" value="HTH_ARAC_FAMILY_1"/>
    <property type="match status" value="1"/>
</dbReference>
<dbReference type="PANTHER" id="PTHR43280">
    <property type="entry name" value="ARAC-FAMILY TRANSCRIPTIONAL REGULATOR"/>
    <property type="match status" value="1"/>
</dbReference>
<evidence type="ECO:0000256" key="1">
    <source>
        <dbReference type="ARBA" id="ARBA00023015"/>
    </source>
</evidence>
<gene>
    <name evidence="6" type="ORF">NITINOP_1880</name>
</gene>